<comment type="caution">
    <text evidence="1">The sequence shown here is derived from an EMBL/GenBank/DDBJ whole genome shotgun (WGS) entry which is preliminary data.</text>
</comment>
<accession>A0ACB9XV99</accession>
<evidence type="ECO:0000313" key="2">
    <source>
        <dbReference type="Proteomes" id="UP001057452"/>
    </source>
</evidence>
<reference evidence="1" key="1">
    <citation type="submission" date="2022-05" db="EMBL/GenBank/DDBJ databases">
        <title>Chromosome-level genome of Chaenocephalus aceratus.</title>
        <authorList>
            <person name="Park H."/>
        </authorList>
    </citation>
    <scope>NUCLEOTIDE SEQUENCE</scope>
    <source>
        <strain evidence="1">KU_202001</strain>
    </source>
</reference>
<evidence type="ECO:0000313" key="1">
    <source>
        <dbReference type="EMBL" id="KAI4831542.1"/>
    </source>
</evidence>
<sequence>MQIAVACWDVHGIRKEVTERGEQGGRKKGGGGSKGARLKGCFSKAFVFLTPIGSSSRLPGRGDGVCDMPSDTSKLHVCTVWQDADNASDEPWGSGETEKRGTHLITGPHQMLEVFTHRA</sequence>
<organism evidence="1 2">
    <name type="scientific">Chaenocephalus aceratus</name>
    <name type="common">Blackfin icefish</name>
    <name type="synonym">Chaenichthys aceratus</name>
    <dbReference type="NCBI Taxonomy" id="36190"/>
    <lineage>
        <taxon>Eukaryota</taxon>
        <taxon>Metazoa</taxon>
        <taxon>Chordata</taxon>
        <taxon>Craniata</taxon>
        <taxon>Vertebrata</taxon>
        <taxon>Euteleostomi</taxon>
        <taxon>Actinopterygii</taxon>
        <taxon>Neopterygii</taxon>
        <taxon>Teleostei</taxon>
        <taxon>Neoteleostei</taxon>
        <taxon>Acanthomorphata</taxon>
        <taxon>Eupercaria</taxon>
        <taxon>Perciformes</taxon>
        <taxon>Notothenioidei</taxon>
        <taxon>Channichthyidae</taxon>
        <taxon>Chaenocephalus</taxon>
    </lineage>
</organism>
<name>A0ACB9XV99_CHAAC</name>
<keyword evidence="2" id="KW-1185">Reference proteome</keyword>
<dbReference type="Proteomes" id="UP001057452">
    <property type="component" value="Chromosome 2"/>
</dbReference>
<proteinExistence type="predicted"/>
<dbReference type="EMBL" id="CM043786">
    <property type="protein sequence ID" value="KAI4831542.1"/>
    <property type="molecule type" value="Genomic_DNA"/>
</dbReference>
<protein>
    <submittedName>
        <fullName evidence="1">Uncharacterized protein</fullName>
    </submittedName>
</protein>
<gene>
    <name evidence="1" type="ORF">KUCAC02_001079</name>
</gene>